<proteinExistence type="inferred from homology"/>
<evidence type="ECO:0000256" key="1">
    <source>
        <dbReference type="ARBA" id="ARBA00005532"/>
    </source>
</evidence>
<dbReference type="HAMAP" id="MF_00050">
    <property type="entry name" value="EF_Ts"/>
    <property type="match status" value="1"/>
</dbReference>
<dbReference type="PANTHER" id="PTHR11741:SF0">
    <property type="entry name" value="ELONGATION FACTOR TS, MITOCHONDRIAL"/>
    <property type="match status" value="1"/>
</dbReference>
<evidence type="ECO:0000256" key="2">
    <source>
        <dbReference type="ARBA" id="ARBA00016956"/>
    </source>
</evidence>
<organism evidence="7 8">
    <name type="scientific">Candidatus Collierbacteria bacterium GW2011_GWB2_44_22</name>
    <dbReference type="NCBI Taxonomy" id="1618387"/>
    <lineage>
        <taxon>Bacteria</taxon>
        <taxon>Candidatus Collieribacteriota</taxon>
    </lineage>
</organism>
<dbReference type="STRING" id="1618387.UW44_C0009G0004"/>
<evidence type="ECO:0000259" key="6">
    <source>
        <dbReference type="Pfam" id="PF00889"/>
    </source>
</evidence>
<evidence type="ECO:0000256" key="3">
    <source>
        <dbReference type="ARBA" id="ARBA00022768"/>
    </source>
</evidence>
<sequence length="150" mass="16487">MMDKIKELREITGAGIMDAKKALEETNGDMDKAVEIIRAKGLAKAEGKSAREVRSGRVYCYTHGGGSAASMVEVACETDFVAKTPEFEVLCKEIALQIVSMSPASVEELLKQEYIRDGGKTIDDLVKELIAKTGENIRVIRFARFKLGEE</sequence>
<dbReference type="GO" id="GO:0005737">
    <property type="term" value="C:cytoplasm"/>
    <property type="evidence" value="ECO:0007669"/>
    <property type="project" value="UniProtKB-SubCell"/>
</dbReference>
<dbReference type="Gene3D" id="3.30.479.20">
    <property type="entry name" value="Elongation factor Ts, dimerisation domain"/>
    <property type="match status" value="1"/>
</dbReference>
<dbReference type="Pfam" id="PF00889">
    <property type="entry name" value="EF_TS"/>
    <property type="match status" value="1"/>
</dbReference>
<dbReference type="PANTHER" id="PTHR11741">
    <property type="entry name" value="ELONGATION FACTOR TS"/>
    <property type="match status" value="1"/>
</dbReference>
<dbReference type="EMBL" id="LCIH01000009">
    <property type="protein sequence ID" value="KKT51640.1"/>
    <property type="molecule type" value="Genomic_DNA"/>
</dbReference>
<name>A0A0G1HXI7_9BACT</name>
<dbReference type="GO" id="GO:0003746">
    <property type="term" value="F:translation elongation factor activity"/>
    <property type="evidence" value="ECO:0007669"/>
    <property type="project" value="UniProtKB-UniRule"/>
</dbReference>
<reference evidence="7 8" key="1">
    <citation type="journal article" date="2015" name="Nature">
        <title>rRNA introns, odd ribosomes, and small enigmatic genomes across a large radiation of phyla.</title>
        <authorList>
            <person name="Brown C.T."/>
            <person name="Hug L.A."/>
            <person name="Thomas B.C."/>
            <person name="Sharon I."/>
            <person name="Castelle C.J."/>
            <person name="Singh A."/>
            <person name="Wilkins M.J."/>
            <person name="Williams K.H."/>
            <person name="Banfield J.F."/>
        </authorList>
    </citation>
    <scope>NUCLEOTIDE SEQUENCE [LARGE SCALE GENOMIC DNA]</scope>
</reference>
<dbReference type="InterPro" id="IPR036402">
    <property type="entry name" value="EF-Ts_dimer_sf"/>
</dbReference>
<accession>A0A0G1HXI7</accession>
<dbReference type="Gene3D" id="1.10.8.10">
    <property type="entry name" value="DNA helicase RuvA subunit, C-terminal domain"/>
    <property type="match status" value="1"/>
</dbReference>
<evidence type="ECO:0000256" key="5">
    <source>
        <dbReference type="HAMAP-Rule" id="MF_00050"/>
    </source>
</evidence>
<comment type="subcellular location">
    <subcellularLocation>
        <location evidence="5">Cytoplasm</location>
    </subcellularLocation>
</comment>
<dbReference type="FunFam" id="1.10.8.10:FF:000001">
    <property type="entry name" value="Elongation factor Ts"/>
    <property type="match status" value="1"/>
</dbReference>
<dbReference type="AlphaFoldDB" id="A0A0G1HXI7"/>
<keyword evidence="5" id="KW-0963">Cytoplasm</keyword>
<evidence type="ECO:0000313" key="8">
    <source>
        <dbReference type="Proteomes" id="UP000034006"/>
    </source>
</evidence>
<protein>
    <recommendedName>
        <fullName evidence="2 5">Elongation factor Ts</fullName>
        <shortName evidence="5">EF-Ts</shortName>
    </recommendedName>
</protein>
<dbReference type="InterPro" id="IPR009060">
    <property type="entry name" value="UBA-like_sf"/>
</dbReference>
<evidence type="ECO:0000313" key="7">
    <source>
        <dbReference type="EMBL" id="KKT51640.1"/>
    </source>
</evidence>
<dbReference type="NCBIfam" id="TIGR00116">
    <property type="entry name" value="tsf"/>
    <property type="match status" value="1"/>
</dbReference>
<keyword evidence="4 5" id="KW-0648">Protein biosynthesis</keyword>
<dbReference type="InterPro" id="IPR014039">
    <property type="entry name" value="Transl_elong_EFTs/EF1B_dimer"/>
</dbReference>
<evidence type="ECO:0000256" key="4">
    <source>
        <dbReference type="ARBA" id="ARBA00022917"/>
    </source>
</evidence>
<comment type="similarity">
    <text evidence="1 5">Belongs to the EF-Ts family.</text>
</comment>
<dbReference type="PROSITE" id="PS01126">
    <property type="entry name" value="EF_TS_1"/>
    <property type="match status" value="1"/>
</dbReference>
<dbReference type="SUPFAM" id="SSF46934">
    <property type="entry name" value="UBA-like"/>
    <property type="match status" value="1"/>
</dbReference>
<gene>
    <name evidence="5" type="primary">tsf</name>
    <name evidence="7" type="ORF">UW44_C0009G0004</name>
</gene>
<comment type="function">
    <text evidence="5">Associates with the EF-Tu.GDP complex and induces the exchange of GDP to GTP. It remains bound to the aminoacyl-tRNA.EF-Tu.GTP complex up to the GTP hydrolysis stage on the ribosome.</text>
</comment>
<dbReference type="PATRIC" id="fig|1618387.3.peg.768"/>
<dbReference type="CDD" id="cd14275">
    <property type="entry name" value="UBA_EF-Ts"/>
    <property type="match status" value="1"/>
</dbReference>
<dbReference type="InterPro" id="IPR018101">
    <property type="entry name" value="Transl_elong_Ts_CS"/>
</dbReference>
<keyword evidence="3 5" id="KW-0251">Elongation factor</keyword>
<dbReference type="SUPFAM" id="SSF54713">
    <property type="entry name" value="Elongation factor Ts (EF-Ts), dimerisation domain"/>
    <property type="match status" value="1"/>
</dbReference>
<dbReference type="Proteomes" id="UP000034006">
    <property type="component" value="Unassembled WGS sequence"/>
</dbReference>
<dbReference type="InterPro" id="IPR001816">
    <property type="entry name" value="Transl_elong_EFTs/EF1B"/>
</dbReference>
<comment type="caution">
    <text evidence="7">The sequence shown here is derived from an EMBL/GenBank/DDBJ whole genome shotgun (WGS) entry which is preliminary data.</text>
</comment>
<feature type="domain" description="Translation elongation factor EFTs/EF1B dimerisation" evidence="6">
    <location>
        <begin position="69"/>
        <end position="147"/>
    </location>
</feature>
<feature type="region of interest" description="Involved in Mg(2+) ion dislocation from EF-Tu" evidence="5">
    <location>
        <begin position="78"/>
        <end position="81"/>
    </location>
</feature>